<keyword evidence="2" id="KW-1185">Reference proteome</keyword>
<dbReference type="AlphaFoldDB" id="A0A1H3GRF6"/>
<proteinExistence type="predicted"/>
<reference evidence="2" key="1">
    <citation type="submission" date="2016-10" db="EMBL/GenBank/DDBJ databases">
        <authorList>
            <person name="Varghese N."/>
            <person name="Submissions S."/>
        </authorList>
    </citation>
    <scope>NUCLEOTIDE SEQUENCE [LARGE SCALE GENOMIC DNA]</scope>
    <source>
        <strain evidence="2">ANC 5109</strain>
    </source>
</reference>
<evidence type="ECO:0000313" key="1">
    <source>
        <dbReference type="EMBL" id="SDY05916.1"/>
    </source>
</evidence>
<dbReference type="Proteomes" id="UP000199035">
    <property type="component" value="Unassembled WGS sequence"/>
</dbReference>
<dbReference type="STRING" id="595670.SAMN05421643_10319"/>
<name>A0A1H3GRF6_9GAMM</name>
<dbReference type="EMBL" id="FNPK01000003">
    <property type="protein sequence ID" value="SDY05916.1"/>
    <property type="molecule type" value="Genomic_DNA"/>
</dbReference>
<sequence>MSEKLTESITFKCTDSEKLKLEAIFRTRKLKLGDRDIPIEREYQIKDVAAGRKPLHKVARS</sequence>
<organism evidence="1 2">
    <name type="scientific">Acinetobacter kyonggiensis</name>
    <dbReference type="NCBI Taxonomy" id="595670"/>
    <lineage>
        <taxon>Bacteria</taxon>
        <taxon>Pseudomonadati</taxon>
        <taxon>Pseudomonadota</taxon>
        <taxon>Gammaproteobacteria</taxon>
        <taxon>Moraxellales</taxon>
        <taxon>Moraxellaceae</taxon>
        <taxon>Acinetobacter</taxon>
    </lineage>
</organism>
<gene>
    <name evidence="1" type="ORF">SAMN05421643_10319</name>
</gene>
<accession>A0A1H3GRF6</accession>
<evidence type="ECO:0000313" key="2">
    <source>
        <dbReference type="Proteomes" id="UP000199035"/>
    </source>
</evidence>
<protein>
    <submittedName>
        <fullName evidence="1">Uncharacterized protein</fullName>
    </submittedName>
</protein>
<dbReference type="RefSeq" id="WP_092687617.1">
    <property type="nucleotide sequence ID" value="NZ_FNPK01000003.1"/>
</dbReference>